<name>A0A176W8P2_MARPO</name>
<feature type="compositionally biased region" description="Acidic residues" evidence="1">
    <location>
        <begin position="204"/>
        <end position="218"/>
    </location>
</feature>
<evidence type="ECO:0000313" key="2">
    <source>
        <dbReference type="EMBL" id="OAE28536.1"/>
    </source>
</evidence>
<keyword evidence="3" id="KW-1185">Reference proteome</keyword>
<reference evidence="2" key="1">
    <citation type="submission" date="2016-03" db="EMBL/GenBank/DDBJ databases">
        <title>Mechanisms controlling the formation of the plant cell surface in tip-growing cells are functionally conserved among land plants.</title>
        <authorList>
            <person name="Honkanen S."/>
            <person name="Jones V.A."/>
            <person name="Morieri G."/>
            <person name="Champion C."/>
            <person name="Hetherington A.J."/>
            <person name="Kelly S."/>
            <person name="Saint-Marcoux D."/>
            <person name="Proust H."/>
            <person name="Prescott H."/>
            <person name="Dolan L."/>
        </authorList>
    </citation>
    <scope>NUCLEOTIDE SEQUENCE [LARGE SCALE GENOMIC DNA]</scope>
    <source>
        <tissue evidence="2">Whole gametophyte</tissue>
    </source>
</reference>
<dbReference type="AlphaFoldDB" id="A0A176W8P2"/>
<comment type="caution">
    <text evidence="2">The sequence shown here is derived from an EMBL/GenBank/DDBJ whole genome shotgun (WGS) entry which is preliminary data.</text>
</comment>
<feature type="compositionally biased region" description="Acidic residues" evidence="1">
    <location>
        <begin position="238"/>
        <end position="253"/>
    </location>
</feature>
<sequence>MSNHEANELVRLEVRKEIGHDADMPFQKVNASSAAAAAAAEEGLCRMTEAVGGHRGFSRVTCRVTESGALCSASSKRKRDPSHETGTKPEVASATRDGSRVAAAGWPGEGVRRDDGRGMVDSTEQNSRREEAPSSNVRCDSGCGASPGADEQQATAAFPSMLLDEERAPERRSLTVDDHQQQQQQQQQIGWIPTSEWRAREQQQEEDTEEEEEEEEGERESCGGAGGSRRPLAHLEEWEWEDGDGDGDGDGGEEAWCGGGMRRVGSLEDRWRVNSRVGV</sequence>
<gene>
    <name evidence="2" type="ORF">AXG93_2175s1190</name>
</gene>
<dbReference type="EMBL" id="LVLJ01001709">
    <property type="protein sequence ID" value="OAE28536.1"/>
    <property type="molecule type" value="Genomic_DNA"/>
</dbReference>
<accession>A0A176W8P2</accession>
<feature type="region of interest" description="Disordered" evidence="1">
    <location>
        <begin position="70"/>
        <end position="156"/>
    </location>
</feature>
<dbReference type="Proteomes" id="UP000077202">
    <property type="component" value="Unassembled WGS sequence"/>
</dbReference>
<organism evidence="2 3">
    <name type="scientific">Marchantia polymorpha subsp. ruderalis</name>
    <dbReference type="NCBI Taxonomy" id="1480154"/>
    <lineage>
        <taxon>Eukaryota</taxon>
        <taxon>Viridiplantae</taxon>
        <taxon>Streptophyta</taxon>
        <taxon>Embryophyta</taxon>
        <taxon>Marchantiophyta</taxon>
        <taxon>Marchantiopsida</taxon>
        <taxon>Marchantiidae</taxon>
        <taxon>Marchantiales</taxon>
        <taxon>Marchantiaceae</taxon>
        <taxon>Marchantia</taxon>
    </lineage>
</organism>
<protein>
    <submittedName>
        <fullName evidence="2">Uncharacterized protein</fullName>
    </submittedName>
</protein>
<proteinExistence type="predicted"/>
<feature type="region of interest" description="Disordered" evidence="1">
    <location>
        <begin position="168"/>
        <end position="263"/>
    </location>
</feature>
<evidence type="ECO:0000313" key="3">
    <source>
        <dbReference type="Proteomes" id="UP000077202"/>
    </source>
</evidence>
<evidence type="ECO:0000256" key="1">
    <source>
        <dbReference type="SAM" id="MobiDB-lite"/>
    </source>
</evidence>
<feature type="compositionally biased region" description="Basic and acidic residues" evidence="1">
    <location>
        <begin position="168"/>
        <end position="180"/>
    </location>
</feature>